<comment type="caution">
    <text evidence="2">The sequence shown here is derived from an EMBL/GenBank/DDBJ whole genome shotgun (WGS) entry which is preliminary data.</text>
</comment>
<protein>
    <submittedName>
        <fullName evidence="2">Uncharacterized protein</fullName>
    </submittedName>
</protein>
<dbReference type="EMBL" id="JAZDWU010000004">
    <property type="protein sequence ID" value="KAL0004220.1"/>
    <property type="molecule type" value="Genomic_DNA"/>
</dbReference>
<accession>A0AAW2D4F2</accession>
<organism evidence="2 3">
    <name type="scientific">Lithocarpus litseifolius</name>
    <dbReference type="NCBI Taxonomy" id="425828"/>
    <lineage>
        <taxon>Eukaryota</taxon>
        <taxon>Viridiplantae</taxon>
        <taxon>Streptophyta</taxon>
        <taxon>Embryophyta</taxon>
        <taxon>Tracheophyta</taxon>
        <taxon>Spermatophyta</taxon>
        <taxon>Magnoliopsida</taxon>
        <taxon>eudicotyledons</taxon>
        <taxon>Gunneridae</taxon>
        <taxon>Pentapetalae</taxon>
        <taxon>rosids</taxon>
        <taxon>fabids</taxon>
        <taxon>Fagales</taxon>
        <taxon>Fagaceae</taxon>
        <taxon>Lithocarpus</taxon>
    </lineage>
</organism>
<sequence length="68" mass="7668">MDEEMNQEMHEASTQDVQLPARATRGPSKYLDVWDLPNNQVIDLPLNSMHQPIDKGMRAFTGLLGMIA</sequence>
<dbReference type="Proteomes" id="UP001459277">
    <property type="component" value="Unassembled WGS sequence"/>
</dbReference>
<evidence type="ECO:0000313" key="2">
    <source>
        <dbReference type="EMBL" id="KAL0004220.1"/>
    </source>
</evidence>
<dbReference type="AlphaFoldDB" id="A0AAW2D4F2"/>
<keyword evidence="3" id="KW-1185">Reference proteome</keyword>
<evidence type="ECO:0000256" key="1">
    <source>
        <dbReference type="SAM" id="MobiDB-lite"/>
    </source>
</evidence>
<proteinExistence type="predicted"/>
<feature type="region of interest" description="Disordered" evidence="1">
    <location>
        <begin position="1"/>
        <end position="22"/>
    </location>
</feature>
<name>A0AAW2D4F2_9ROSI</name>
<gene>
    <name evidence="2" type="ORF">SO802_011781</name>
</gene>
<evidence type="ECO:0000313" key="3">
    <source>
        <dbReference type="Proteomes" id="UP001459277"/>
    </source>
</evidence>
<reference evidence="2 3" key="1">
    <citation type="submission" date="2024-01" db="EMBL/GenBank/DDBJ databases">
        <title>A telomere-to-telomere, gap-free genome of sweet tea (Lithocarpus litseifolius).</title>
        <authorList>
            <person name="Zhou J."/>
        </authorList>
    </citation>
    <scope>NUCLEOTIDE SEQUENCE [LARGE SCALE GENOMIC DNA]</scope>
    <source>
        <strain evidence="2">Zhou-2022a</strain>
        <tissue evidence="2">Leaf</tissue>
    </source>
</reference>